<dbReference type="RefSeq" id="WP_010985933.1">
    <property type="nucleotide sequence ID" value="NZ_BAABTN010000002.1"/>
</dbReference>
<keyword evidence="2" id="KW-0732">Signal</keyword>
<sequence>MTKRHIWYAAGAAALSLGFAAGCGTGDDTQGAGATRSAKPRTSASATSTGPAYKGAALPALSRRPAWSLRADSSTGCAGDPARAAATSTVGDDPETCVLGDAVVVTQDLTKYPGSSSSGDEPDEYHFRARLYDAATGGVRASVDVEIPDSWPGKREHKPSAFLTVSQWTDGSPALLVVDGDVTEASGLKKESVETSYTMYSPSGRKLGSSSFQGAGRTDLTAEAGHVLLDEGSKSSTYAPIGGGDTVPVHNRAYGQQPIGSGFGYRVATGSDVWDTSGTWLVVSDRLTGKELWNTKDDVDVPADIASANDDDAKPVRIYPLSADKALLAWELSDDDPYDALLGVVDLKTGRTLAQGPKVAFGDVAGDDTADIALSPDGTTVVTRFGGGAVAWNVKTGDELWRQEDDEQDITPLALPSADVLYASVGDMRLAALNMRTKKLLSPDLAPDVSLAEDGDALQFTTDGYGVLAGQHLFVFAPGSA</sequence>
<dbReference type="EMBL" id="BJHX01000001">
    <property type="protein sequence ID" value="GDY64569.1"/>
    <property type="molecule type" value="Genomic_DNA"/>
</dbReference>
<dbReference type="InterPro" id="IPR011047">
    <property type="entry name" value="Quinoprotein_ADH-like_sf"/>
</dbReference>
<accession>A0A4D4M0T7</accession>
<dbReference type="SUPFAM" id="SSF50998">
    <property type="entry name" value="Quinoprotein alcohol dehydrogenase-like"/>
    <property type="match status" value="1"/>
</dbReference>
<organism evidence="3 4">
    <name type="scientific">Streptomyces avermitilis</name>
    <dbReference type="NCBI Taxonomy" id="33903"/>
    <lineage>
        <taxon>Bacteria</taxon>
        <taxon>Bacillati</taxon>
        <taxon>Actinomycetota</taxon>
        <taxon>Actinomycetes</taxon>
        <taxon>Kitasatosporales</taxon>
        <taxon>Streptomycetaceae</taxon>
        <taxon>Streptomyces</taxon>
    </lineage>
</organism>
<reference evidence="3 4" key="1">
    <citation type="submission" date="2019-04" db="EMBL/GenBank/DDBJ databases">
        <title>Draft genome sequences of Streptomyces avermitilis NBRC 14893.</title>
        <authorList>
            <person name="Komaki H."/>
            <person name="Tamura T."/>
            <person name="Hosoyama A."/>
        </authorList>
    </citation>
    <scope>NUCLEOTIDE SEQUENCE [LARGE SCALE GENOMIC DNA]</scope>
    <source>
        <strain evidence="3 4">NBRC 14893</strain>
    </source>
</reference>
<feature type="compositionally biased region" description="Polar residues" evidence="1">
    <location>
        <begin position="40"/>
        <end position="50"/>
    </location>
</feature>
<gene>
    <name evidence="3" type="ORF">SAV14893_039620</name>
</gene>
<comment type="caution">
    <text evidence="3">The sequence shown here is derived from an EMBL/GenBank/DDBJ whole genome shotgun (WGS) entry which is preliminary data.</text>
</comment>
<dbReference type="GeneID" id="41541587"/>
<feature type="region of interest" description="Disordered" evidence="1">
    <location>
        <begin position="27"/>
        <end position="56"/>
    </location>
</feature>
<evidence type="ECO:0000256" key="1">
    <source>
        <dbReference type="SAM" id="MobiDB-lite"/>
    </source>
</evidence>
<evidence type="ECO:0008006" key="5">
    <source>
        <dbReference type="Google" id="ProtNLM"/>
    </source>
</evidence>
<feature type="signal peptide" evidence="2">
    <location>
        <begin position="1"/>
        <end position="20"/>
    </location>
</feature>
<evidence type="ECO:0000313" key="4">
    <source>
        <dbReference type="Proteomes" id="UP000302139"/>
    </source>
</evidence>
<evidence type="ECO:0000256" key="2">
    <source>
        <dbReference type="SAM" id="SignalP"/>
    </source>
</evidence>
<dbReference type="PROSITE" id="PS51257">
    <property type="entry name" value="PROKAR_LIPOPROTEIN"/>
    <property type="match status" value="1"/>
</dbReference>
<protein>
    <recommendedName>
        <fullName evidence="5">Secreted protein</fullName>
    </recommendedName>
</protein>
<name>A0A4D4M0T7_STRAX</name>
<dbReference type="Proteomes" id="UP000302139">
    <property type="component" value="Unassembled WGS sequence"/>
</dbReference>
<proteinExistence type="predicted"/>
<dbReference type="AlphaFoldDB" id="A0A4D4M0T7"/>
<feature type="chain" id="PRO_5038982291" description="Secreted protein" evidence="2">
    <location>
        <begin position="21"/>
        <end position="481"/>
    </location>
</feature>
<evidence type="ECO:0000313" key="3">
    <source>
        <dbReference type="EMBL" id="GDY64569.1"/>
    </source>
</evidence>